<dbReference type="OrthoDB" id="6576283at2759"/>
<name>A0A8B6EDV9_MYTGA</name>
<dbReference type="EMBL" id="UYJE01005055">
    <property type="protein sequence ID" value="VDI33512.1"/>
    <property type="molecule type" value="Genomic_DNA"/>
</dbReference>
<accession>A0A8B6EDV9</accession>
<evidence type="ECO:0000313" key="2">
    <source>
        <dbReference type="Proteomes" id="UP000596742"/>
    </source>
</evidence>
<reference evidence="1" key="1">
    <citation type="submission" date="2018-11" db="EMBL/GenBank/DDBJ databases">
        <authorList>
            <person name="Alioto T."/>
            <person name="Alioto T."/>
        </authorList>
    </citation>
    <scope>NUCLEOTIDE SEQUENCE</scope>
</reference>
<comment type="caution">
    <text evidence="1">The sequence shown here is derived from an EMBL/GenBank/DDBJ whole genome shotgun (WGS) entry which is preliminary data.</text>
</comment>
<protein>
    <submittedName>
        <fullName evidence="1">Uncharacterized protein</fullName>
    </submittedName>
</protein>
<proteinExistence type="predicted"/>
<dbReference type="Proteomes" id="UP000596742">
    <property type="component" value="Unassembled WGS sequence"/>
</dbReference>
<gene>
    <name evidence="1" type="ORF">MGAL_10B033785</name>
</gene>
<sequence>MQRFNVLHCGDVEKLIKKRQSLTDPILYYAYAEEIYSIIMRAHLNTGHSRRDKMLKEVNKKYRGGCWSDCISCNSPMWIEGKETRITLWLLLLERKSMVINWELKMEDYLDFTPGISLNCLTVTFYSICKLWQ</sequence>
<dbReference type="AlphaFoldDB" id="A0A8B6EDV9"/>
<organism evidence="1 2">
    <name type="scientific">Mytilus galloprovincialis</name>
    <name type="common">Mediterranean mussel</name>
    <dbReference type="NCBI Taxonomy" id="29158"/>
    <lineage>
        <taxon>Eukaryota</taxon>
        <taxon>Metazoa</taxon>
        <taxon>Spiralia</taxon>
        <taxon>Lophotrochozoa</taxon>
        <taxon>Mollusca</taxon>
        <taxon>Bivalvia</taxon>
        <taxon>Autobranchia</taxon>
        <taxon>Pteriomorphia</taxon>
        <taxon>Mytilida</taxon>
        <taxon>Mytiloidea</taxon>
        <taxon>Mytilidae</taxon>
        <taxon>Mytilinae</taxon>
        <taxon>Mytilus</taxon>
    </lineage>
</organism>
<evidence type="ECO:0000313" key="1">
    <source>
        <dbReference type="EMBL" id="VDI33512.1"/>
    </source>
</evidence>
<keyword evidence="2" id="KW-1185">Reference proteome</keyword>